<dbReference type="OrthoDB" id="2637020at2759"/>
<feature type="transmembrane region" description="Helical" evidence="1">
    <location>
        <begin position="20"/>
        <end position="39"/>
    </location>
</feature>
<keyword evidence="1" id="KW-1133">Transmembrane helix</keyword>
<organism evidence="2 3">
    <name type="scientific">Obba rivulosa</name>
    <dbReference type="NCBI Taxonomy" id="1052685"/>
    <lineage>
        <taxon>Eukaryota</taxon>
        <taxon>Fungi</taxon>
        <taxon>Dikarya</taxon>
        <taxon>Basidiomycota</taxon>
        <taxon>Agaricomycotina</taxon>
        <taxon>Agaricomycetes</taxon>
        <taxon>Polyporales</taxon>
        <taxon>Gelatoporiaceae</taxon>
        <taxon>Obba</taxon>
    </lineage>
</organism>
<keyword evidence="3" id="KW-1185">Reference proteome</keyword>
<feature type="transmembrane region" description="Helical" evidence="1">
    <location>
        <begin position="157"/>
        <end position="179"/>
    </location>
</feature>
<accession>A0A8E2AL71</accession>
<keyword evidence="1" id="KW-0472">Membrane</keyword>
<feature type="transmembrane region" description="Helical" evidence="1">
    <location>
        <begin position="258"/>
        <end position="275"/>
    </location>
</feature>
<gene>
    <name evidence="2" type="ORF">OBBRIDRAFT_786341</name>
</gene>
<dbReference type="EMBL" id="KV722692">
    <property type="protein sequence ID" value="OCH84305.1"/>
    <property type="molecule type" value="Genomic_DNA"/>
</dbReference>
<sequence length="304" mass="34262">MTECKTYSPQYLWDELMLHPLLLCLGSLSLSMLMSRLIFGVLDWRPVTITVASDILAIGIDHYFDHGSSLAFARKTGDLATLSVFAQARLMLITSTVVLGAALLCSPPLTWAMVIIFFGPACIWDFNLLRLFEHRMSNEFGEGRRTKRKLSVKRIPGIKNVIVGIIRGGGTFAVVYSVLEPMASSISSNSQIWTAEQIVIWSIVNRGCHSVMGDIRDFHDDQEKQVPTIPVLLNSVYKCKILLTALHMLVSFAYIENPYIVFASFYASTFVWILDTDTPRKLFHFSFQSQTIVGLVYYIVQCTR</sequence>
<dbReference type="AlphaFoldDB" id="A0A8E2AL71"/>
<dbReference type="Proteomes" id="UP000250043">
    <property type="component" value="Unassembled WGS sequence"/>
</dbReference>
<name>A0A8E2AL71_9APHY</name>
<proteinExistence type="predicted"/>
<protein>
    <submittedName>
        <fullName evidence="2">Uncharacterized protein</fullName>
    </submittedName>
</protein>
<feature type="transmembrane region" description="Helical" evidence="1">
    <location>
        <begin position="109"/>
        <end position="129"/>
    </location>
</feature>
<keyword evidence="1" id="KW-0812">Transmembrane</keyword>
<reference evidence="2 3" key="1">
    <citation type="submission" date="2016-07" db="EMBL/GenBank/DDBJ databases">
        <title>Draft genome of the white-rot fungus Obba rivulosa 3A-2.</title>
        <authorList>
            <consortium name="DOE Joint Genome Institute"/>
            <person name="Miettinen O."/>
            <person name="Riley R."/>
            <person name="Acob R."/>
            <person name="Barry K."/>
            <person name="Cullen D."/>
            <person name="De Vries R."/>
            <person name="Hainaut M."/>
            <person name="Hatakka A."/>
            <person name="Henrissat B."/>
            <person name="Hilden K."/>
            <person name="Kuo R."/>
            <person name="Labutti K."/>
            <person name="Lipzen A."/>
            <person name="Makela M.R."/>
            <person name="Sandor L."/>
            <person name="Spatafora J.W."/>
            <person name="Grigoriev I.V."/>
            <person name="Hibbett D.S."/>
        </authorList>
    </citation>
    <scope>NUCLEOTIDE SEQUENCE [LARGE SCALE GENOMIC DNA]</scope>
    <source>
        <strain evidence="2 3">3A-2</strain>
    </source>
</reference>
<evidence type="ECO:0000313" key="3">
    <source>
        <dbReference type="Proteomes" id="UP000250043"/>
    </source>
</evidence>
<evidence type="ECO:0000256" key="1">
    <source>
        <dbReference type="SAM" id="Phobius"/>
    </source>
</evidence>
<feature type="transmembrane region" description="Helical" evidence="1">
    <location>
        <begin position="79"/>
        <end position="103"/>
    </location>
</feature>
<evidence type="ECO:0000313" key="2">
    <source>
        <dbReference type="EMBL" id="OCH84305.1"/>
    </source>
</evidence>